<keyword evidence="2" id="KW-0813">Transport</keyword>
<keyword evidence="5 9" id="KW-0067">ATP-binding</keyword>
<keyword evidence="7" id="KW-0472">Membrane</keyword>
<evidence type="ECO:0000256" key="6">
    <source>
        <dbReference type="ARBA" id="ARBA00022967"/>
    </source>
</evidence>
<dbReference type="InterPro" id="IPR017871">
    <property type="entry name" value="ABC_transporter-like_CS"/>
</dbReference>
<dbReference type="Gene3D" id="3.40.50.300">
    <property type="entry name" value="P-loop containing nucleotide triphosphate hydrolases"/>
    <property type="match status" value="1"/>
</dbReference>
<dbReference type="SUPFAM" id="SSF52540">
    <property type="entry name" value="P-loop containing nucleoside triphosphate hydrolases"/>
    <property type="match status" value="1"/>
</dbReference>
<accession>A0A3P1SSH3</accession>
<evidence type="ECO:0000256" key="4">
    <source>
        <dbReference type="ARBA" id="ARBA00022741"/>
    </source>
</evidence>
<dbReference type="RefSeq" id="WP_124925755.1">
    <property type="nucleotide sequence ID" value="NZ_BMOH01000006.1"/>
</dbReference>
<proteinExistence type="predicted"/>
<feature type="domain" description="ABC transporter" evidence="8">
    <location>
        <begin position="4"/>
        <end position="216"/>
    </location>
</feature>
<dbReference type="InterPro" id="IPR003439">
    <property type="entry name" value="ABC_transporter-like_ATP-bd"/>
</dbReference>
<keyword evidence="10" id="KW-1185">Reference proteome</keyword>
<dbReference type="PROSITE" id="PS50893">
    <property type="entry name" value="ABC_TRANSPORTER_2"/>
    <property type="match status" value="1"/>
</dbReference>
<sequence>MTAIHLTDISVSYDNRQVLGPLSLELKPGEIVVVIGKSGCGKSTLLSQIYDRLRHRAAWLPQDLGLVDTLSVYHNVYMAQLDQHSRWYNIINLIRPFSEQVDNVRPWLKRMSIDDKIWQSVDQLSGGQKQRVAIARALHQGAEILLADEPVSALDGPKADQVMACLTQQYSTALIALHDVDLALRYGQRIIGISDGRIMLDQPVQKLSQQSLLEFY</sequence>
<keyword evidence="6" id="KW-1278">Translocase</keyword>
<dbReference type="Pfam" id="PF00005">
    <property type="entry name" value="ABC_tran"/>
    <property type="match status" value="1"/>
</dbReference>
<evidence type="ECO:0000256" key="5">
    <source>
        <dbReference type="ARBA" id="ARBA00022840"/>
    </source>
</evidence>
<dbReference type="InterPro" id="IPR003593">
    <property type="entry name" value="AAA+_ATPase"/>
</dbReference>
<keyword evidence="4" id="KW-0547">Nucleotide-binding</keyword>
<dbReference type="GO" id="GO:0016887">
    <property type="term" value="F:ATP hydrolysis activity"/>
    <property type="evidence" value="ECO:0007669"/>
    <property type="project" value="InterPro"/>
</dbReference>
<comment type="caution">
    <text evidence="9">The sequence shown here is derived from an EMBL/GenBank/DDBJ whole genome shotgun (WGS) entry which is preliminary data.</text>
</comment>
<name>A0A3P1SSH3_9GAMM</name>
<dbReference type="EMBL" id="RQXV01000004">
    <property type="protein sequence ID" value="RRC99565.1"/>
    <property type="molecule type" value="Genomic_DNA"/>
</dbReference>
<dbReference type="PROSITE" id="PS00211">
    <property type="entry name" value="ABC_TRANSPORTER_1"/>
    <property type="match status" value="1"/>
</dbReference>
<keyword evidence="3" id="KW-1003">Cell membrane</keyword>
<dbReference type="PANTHER" id="PTHR43166:SF6">
    <property type="entry name" value="PHOSPHONATES IMPORT ATP-BINDING PROTEIN PHNC"/>
    <property type="match status" value="1"/>
</dbReference>
<gene>
    <name evidence="9" type="ORF">EHS89_08650</name>
</gene>
<dbReference type="SMART" id="SM00382">
    <property type="entry name" value="AAA"/>
    <property type="match status" value="1"/>
</dbReference>
<comment type="subcellular location">
    <subcellularLocation>
        <location evidence="1">Cell inner membrane</location>
        <topology evidence="1">Peripheral membrane protein</topology>
    </subcellularLocation>
</comment>
<evidence type="ECO:0000313" key="10">
    <source>
        <dbReference type="Proteomes" id="UP000267535"/>
    </source>
</evidence>
<evidence type="ECO:0000313" key="9">
    <source>
        <dbReference type="EMBL" id="RRC99565.1"/>
    </source>
</evidence>
<dbReference type="Proteomes" id="UP000267535">
    <property type="component" value="Unassembled WGS sequence"/>
</dbReference>
<protein>
    <submittedName>
        <fullName evidence="9">ATP-binding cassette domain-containing protein</fullName>
    </submittedName>
</protein>
<reference evidence="9 10" key="1">
    <citation type="submission" date="2018-11" db="EMBL/GenBank/DDBJ databases">
        <title>The draft genome sequence of Amphritea balenae JAMM 1525T.</title>
        <authorList>
            <person name="Fang Z."/>
            <person name="Zhang Y."/>
            <person name="Han X."/>
        </authorList>
    </citation>
    <scope>NUCLEOTIDE SEQUENCE [LARGE SCALE GENOMIC DNA]</scope>
    <source>
        <strain evidence="9 10">JAMM 1525</strain>
    </source>
</reference>
<dbReference type="InterPro" id="IPR050086">
    <property type="entry name" value="MetN_ABC_transporter-like"/>
</dbReference>
<dbReference type="PANTHER" id="PTHR43166">
    <property type="entry name" value="AMINO ACID IMPORT ATP-BINDING PROTEIN"/>
    <property type="match status" value="1"/>
</dbReference>
<dbReference type="GO" id="GO:0005886">
    <property type="term" value="C:plasma membrane"/>
    <property type="evidence" value="ECO:0007669"/>
    <property type="project" value="UniProtKB-SubCell"/>
</dbReference>
<evidence type="ECO:0000256" key="7">
    <source>
        <dbReference type="ARBA" id="ARBA00023136"/>
    </source>
</evidence>
<evidence type="ECO:0000256" key="2">
    <source>
        <dbReference type="ARBA" id="ARBA00022448"/>
    </source>
</evidence>
<dbReference type="GO" id="GO:0005524">
    <property type="term" value="F:ATP binding"/>
    <property type="evidence" value="ECO:0007669"/>
    <property type="project" value="UniProtKB-KW"/>
</dbReference>
<evidence type="ECO:0000256" key="1">
    <source>
        <dbReference type="ARBA" id="ARBA00004417"/>
    </source>
</evidence>
<dbReference type="OrthoDB" id="9802264at2"/>
<evidence type="ECO:0000256" key="3">
    <source>
        <dbReference type="ARBA" id="ARBA00022475"/>
    </source>
</evidence>
<organism evidence="9 10">
    <name type="scientific">Amphritea balenae</name>
    <dbReference type="NCBI Taxonomy" id="452629"/>
    <lineage>
        <taxon>Bacteria</taxon>
        <taxon>Pseudomonadati</taxon>
        <taxon>Pseudomonadota</taxon>
        <taxon>Gammaproteobacteria</taxon>
        <taxon>Oceanospirillales</taxon>
        <taxon>Oceanospirillaceae</taxon>
        <taxon>Amphritea</taxon>
    </lineage>
</organism>
<dbReference type="AlphaFoldDB" id="A0A3P1SSH3"/>
<evidence type="ECO:0000259" key="8">
    <source>
        <dbReference type="PROSITE" id="PS50893"/>
    </source>
</evidence>
<dbReference type="InterPro" id="IPR027417">
    <property type="entry name" value="P-loop_NTPase"/>
</dbReference>